<feature type="domain" description="DUF8212" evidence="2">
    <location>
        <begin position="286"/>
        <end position="519"/>
    </location>
</feature>
<organism evidence="3 4">
    <name type="scientific">Dichomitus squalens</name>
    <dbReference type="NCBI Taxonomy" id="114155"/>
    <lineage>
        <taxon>Eukaryota</taxon>
        <taxon>Fungi</taxon>
        <taxon>Dikarya</taxon>
        <taxon>Basidiomycota</taxon>
        <taxon>Agaricomycotina</taxon>
        <taxon>Agaricomycetes</taxon>
        <taxon>Polyporales</taxon>
        <taxon>Polyporaceae</taxon>
        <taxon>Dichomitus</taxon>
    </lineage>
</organism>
<evidence type="ECO:0000313" key="3">
    <source>
        <dbReference type="EMBL" id="TBU52824.1"/>
    </source>
</evidence>
<protein>
    <submittedName>
        <fullName evidence="3">Uncharacterized protein</fullName>
    </submittedName>
</protein>
<sequence>MRLLDTETGRFVEVANTTGVRYAILSHTWDPQGEQTFAEVKEIQKSYGISRPYIPSPQELPPITRNRSHSFRSYRDVSLTSSISPISPVSPTSPLTGSDDDSTVDSFWDDPRLSSKIKQACSVARSHGYTLIWIDSCCIDKTSSSELSETINSMYRWYRDSHVCYAFLSDVVHGGNPLAQDSHFRRSRWFTRGWTLQELIAPRVVVFLSQEWVAFGTKATLATVIEEITGIDVVVLTLRRSLDKVSVAARMSWASKRITTRDEDRAYSLLGIFDIKMPALYGEGARAFIRLQEEILKRIPDQSIFASGSVSPSLFPLKSQVPKLTRQGHTSPHSSRFVRGGSSPRFGFQSFEPDAFPPITASSLLATSPTQFKSHHHACIPLSYGDFILRLGRPDMDIPIPEYTHSSYGIRTQLPLLRIADCFDTTLMESYDSSQTEWYLAILACRLSSPDGYVLARICSVHRSVSGLKFLQYGCVHASNLCSDDTLVNGTPRWHLFSFSQSDMEACRRHLRIETVYLPYDVPEESFLPVSLLAKDSYLFFGDTQHVTISLSSLAHAVLLGQGYRVDYRDPSQYKPCTYYLCLAKHRSSIHIELEFVQDEGFFGSFRVTAWVVDSPDDPEATAVGSSPWTTRRTVAWADGAGIPDIELKTAKGNDIVVSVTLDELLEPGYGSYQLGVEVSDLSLDDDPPSSTTEATALLATEGAGRREPAGSNDADRHAAVGIVMHKTLWEEDGGDIRRRQQVKEGNTAYVRVCVVVGPQGQDNWGFGSPSASPRTFASPLVPNGPTLFVLFPLEQYHRCGFLHFDNPGDLNA</sequence>
<feature type="domain" description="Heterokaryon incompatibility" evidence="1">
    <location>
        <begin position="111"/>
        <end position="170"/>
    </location>
</feature>
<dbReference type="InterPro" id="IPR058525">
    <property type="entry name" value="DUF8212"/>
</dbReference>
<keyword evidence="4" id="KW-1185">Reference proteome</keyword>
<gene>
    <name evidence="3" type="ORF">BD310DRAFT_831375</name>
</gene>
<dbReference type="AlphaFoldDB" id="A0A4Q9PDA1"/>
<dbReference type="PANTHER" id="PTHR10622">
    <property type="entry name" value="HET DOMAIN-CONTAINING PROTEIN"/>
    <property type="match status" value="1"/>
</dbReference>
<name>A0A4Q9PDA1_9APHY</name>
<dbReference type="InterPro" id="IPR010730">
    <property type="entry name" value="HET"/>
</dbReference>
<dbReference type="STRING" id="114155.A0A4Q9PDA1"/>
<evidence type="ECO:0000259" key="2">
    <source>
        <dbReference type="Pfam" id="PF26640"/>
    </source>
</evidence>
<dbReference type="Proteomes" id="UP000292082">
    <property type="component" value="Unassembled WGS sequence"/>
</dbReference>
<proteinExistence type="predicted"/>
<dbReference type="Pfam" id="PF26640">
    <property type="entry name" value="DUF8212"/>
    <property type="match status" value="1"/>
</dbReference>
<accession>A0A4Q9PDA1</accession>
<reference evidence="3 4" key="1">
    <citation type="submission" date="2019-01" db="EMBL/GenBank/DDBJ databases">
        <title>Draft genome sequences of three monokaryotic isolates of the white-rot basidiomycete fungus Dichomitus squalens.</title>
        <authorList>
            <consortium name="DOE Joint Genome Institute"/>
            <person name="Lopez S.C."/>
            <person name="Andreopoulos B."/>
            <person name="Pangilinan J."/>
            <person name="Lipzen A."/>
            <person name="Riley R."/>
            <person name="Ahrendt S."/>
            <person name="Ng V."/>
            <person name="Barry K."/>
            <person name="Daum C."/>
            <person name="Grigoriev I.V."/>
            <person name="Hilden K.S."/>
            <person name="Makela M.R."/>
            <person name="de Vries R.P."/>
        </authorList>
    </citation>
    <scope>NUCLEOTIDE SEQUENCE [LARGE SCALE GENOMIC DNA]</scope>
    <source>
        <strain evidence="3 4">CBS 464.89</strain>
    </source>
</reference>
<dbReference type="PANTHER" id="PTHR10622:SF10">
    <property type="entry name" value="HET DOMAIN-CONTAINING PROTEIN"/>
    <property type="match status" value="1"/>
</dbReference>
<dbReference type="EMBL" id="ML145235">
    <property type="protein sequence ID" value="TBU52824.1"/>
    <property type="molecule type" value="Genomic_DNA"/>
</dbReference>
<evidence type="ECO:0000313" key="4">
    <source>
        <dbReference type="Proteomes" id="UP000292082"/>
    </source>
</evidence>
<evidence type="ECO:0000259" key="1">
    <source>
        <dbReference type="Pfam" id="PF06985"/>
    </source>
</evidence>
<dbReference type="Pfam" id="PF06985">
    <property type="entry name" value="HET"/>
    <property type="match status" value="1"/>
</dbReference>